<evidence type="ECO:0000313" key="3">
    <source>
        <dbReference type="Proteomes" id="UP000315167"/>
    </source>
</evidence>
<comment type="caution">
    <text evidence="2">The sequence shown here is derived from an EMBL/GenBank/DDBJ whole genome shotgun (WGS) entry which is preliminary data.</text>
</comment>
<dbReference type="Proteomes" id="UP000315167">
    <property type="component" value="Unassembled WGS sequence"/>
</dbReference>
<name>A0A562KX64_9GAMM</name>
<protein>
    <submittedName>
        <fullName evidence="2">Cupin-like domain-containing protein</fullName>
    </submittedName>
</protein>
<gene>
    <name evidence="2" type="ORF">IP90_02989</name>
</gene>
<dbReference type="SMART" id="SM00558">
    <property type="entry name" value="JmjC"/>
    <property type="match status" value="1"/>
</dbReference>
<reference evidence="2 3" key="1">
    <citation type="journal article" date="2015" name="Stand. Genomic Sci.">
        <title>Genomic Encyclopedia of Bacterial and Archaeal Type Strains, Phase III: the genomes of soil and plant-associated and newly described type strains.</title>
        <authorList>
            <person name="Whitman W.B."/>
            <person name="Woyke T."/>
            <person name="Klenk H.P."/>
            <person name="Zhou Y."/>
            <person name="Lilburn T.G."/>
            <person name="Beck B.J."/>
            <person name="De Vos P."/>
            <person name="Vandamme P."/>
            <person name="Eisen J.A."/>
            <person name="Garrity G."/>
            <person name="Hugenholtz P."/>
            <person name="Kyrpides N.C."/>
        </authorList>
    </citation>
    <scope>NUCLEOTIDE SEQUENCE [LARGE SCALE GENOMIC DNA]</scope>
    <source>
        <strain evidence="2 3">CGMCC 1.10821</strain>
    </source>
</reference>
<evidence type="ECO:0000313" key="2">
    <source>
        <dbReference type="EMBL" id="TWH99982.1"/>
    </source>
</evidence>
<feature type="domain" description="JmjC" evidence="1">
    <location>
        <begin position="115"/>
        <end position="272"/>
    </location>
</feature>
<dbReference type="PROSITE" id="PS51184">
    <property type="entry name" value="JMJC"/>
    <property type="match status" value="1"/>
</dbReference>
<sequence length="337" mass="37638">MSLVAEAIAEVDGIDAAALPEALLRSTRPCVLRGLAAQWPMVRVANTSAQDAVAYLKGFARDTAVTVSVAPPQASGRVSYRDDLLGFDFHQEKAPLPMVLDRLLQHVADPAPPTIYVGSTTIDTWLPGFREHNDLGFGALQPLASIWIGNRTRVPAHQDFPDNIACVVAGRRRFTVFPPEQLQNLYIGPLEYTPAGQPVSLVDFAAPDFACYPKFAEALRHAQVAELGPGDAVLIPSMWWHHIEALDPFNVLVNYWWRQSPAWMDTPMNALMLAIMSVRDLPPEQREIWREVFRHYVFDADAHTAAHIPEAARGMLAPIDETRMRELRARLLQRLNR</sequence>
<dbReference type="InterPro" id="IPR003347">
    <property type="entry name" value="JmjC_dom"/>
</dbReference>
<organism evidence="2 3">
    <name type="scientific">Luteimonas cucumeris</name>
    <dbReference type="NCBI Taxonomy" id="985012"/>
    <lineage>
        <taxon>Bacteria</taxon>
        <taxon>Pseudomonadati</taxon>
        <taxon>Pseudomonadota</taxon>
        <taxon>Gammaproteobacteria</taxon>
        <taxon>Lysobacterales</taxon>
        <taxon>Lysobacteraceae</taxon>
        <taxon>Luteimonas</taxon>
    </lineage>
</organism>
<accession>A0A562KX64</accession>
<keyword evidence="3" id="KW-1185">Reference proteome</keyword>
<dbReference type="PANTHER" id="PTHR12461">
    <property type="entry name" value="HYPOXIA-INDUCIBLE FACTOR 1 ALPHA INHIBITOR-RELATED"/>
    <property type="match status" value="1"/>
</dbReference>
<dbReference type="InterPro" id="IPR041667">
    <property type="entry name" value="Cupin_8"/>
</dbReference>
<dbReference type="Pfam" id="PF13621">
    <property type="entry name" value="Cupin_8"/>
    <property type="match status" value="1"/>
</dbReference>
<dbReference type="EMBL" id="VLKN01000008">
    <property type="protein sequence ID" value="TWH99982.1"/>
    <property type="molecule type" value="Genomic_DNA"/>
</dbReference>
<dbReference type="PANTHER" id="PTHR12461:SF105">
    <property type="entry name" value="HYPOXIA-INDUCIBLE FACTOR 1-ALPHA INHIBITOR"/>
    <property type="match status" value="1"/>
</dbReference>
<dbReference type="Gene3D" id="2.60.120.650">
    <property type="entry name" value="Cupin"/>
    <property type="match status" value="1"/>
</dbReference>
<proteinExistence type="predicted"/>
<dbReference type="SUPFAM" id="SSF51197">
    <property type="entry name" value="Clavaminate synthase-like"/>
    <property type="match status" value="1"/>
</dbReference>
<dbReference type="AlphaFoldDB" id="A0A562KX64"/>
<evidence type="ECO:0000259" key="1">
    <source>
        <dbReference type="PROSITE" id="PS51184"/>
    </source>
</evidence>